<dbReference type="RefSeq" id="WP_045947547.1">
    <property type="nucleotide sequence ID" value="NZ_JZWV01000313.1"/>
</dbReference>
<feature type="chain" id="PRO_5002471116" description="SH3b domain-containing protein" evidence="2">
    <location>
        <begin position="29"/>
        <end position="171"/>
    </location>
</feature>
<comment type="caution">
    <text evidence="3">The sequence shown here is derived from an EMBL/GenBank/DDBJ whole genome shotgun (WGS) entry which is preliminary data.</text>
</comment>
<evidence type="ECO:0000256" key="2">
    <source>
        <dbReference type="SAM" id="SignalP"/>
    </source>
</evidence>
<dbReference type="AlphaFoldDB" id="A0A0F4JJV8"/>
<accession>A0A0F4JJV8</accession>
<feature type="compositionally biased region" description="Basic and acidic residues" evidence="1">
    <location>
        <begin position="135"/>
        <end position="149"/>
    </location>
</feature>
<feature type="region of interest" description="Disordered" evidence="1">
    <location>
        <begin position="36"/>
        <end position="61"/>
    </location>
</feature>
<evidence type="ECO:0000313" key="3">
    <source>
        <dbReference type="EMBL" id="KJY34099.1"/>
    </source>
</evidence>
<keyword evidence="4" id="KW-1185">Reference proteome</keyword>
<dbReference type="Proteomes" id="UP000033551">
    <property type="component" value="Unassembled WGS sequence"/>
</dbReference>
<dbReference type="EMBL" id="JZWV01000313">
    <property type="protein sequence ID" value="KJY34099.1"/>
    <property type="molecule type" value="Genomic_DNA"/>
</dbReference>
<organism evidence="3 4">
    <name type="scientific">Streptomyces katrae</name>
    <dbReference type="NCBI Taxonomy" id="68223"/>
    <lineage>
        <taxon>Bacteria</taxon>
        <taxon>Bacillati</taxon>
        <taxon>Actinomycetota</taxon>
        <taxon>Actinomycetes</taxon>
        <taxon>Kitasatosporales</taxon>
        <taxon>Streptomycetaceae</taxon>
        <taxon>Streptomyces</taxon>
    </lineage>
</organism>
<dbReference type="OrthoDB" id="3482365at2"/>
<evidence type="ECO:0008006" key="5">
    <source>
        <dbReference type="Google" id="ProtNLM"/>
    </source>
</evidence>
<evidence type="ECO:0000256" key="1">
    <source>
        <dbReference type="SAM" id="MobiDB-lite"/>
    </source>
</evidence>
<keyword evidence="2" id="KW-0732">Signal</keyword>
<feature type="signal peptide" evidence="2">
    <location>
        <begin position="1"/>
        <end position="28"/>
    </location>
</feature>
<feature type="compositionally biased region" description="Acidic residues" evidence="1">
    <location>
        <begin position="125"/>
        <end position="134"/>
    </location>
</feature>
<dbReference type="PATRIC" id="fig|68223.7.peg.6589"/>
<gene>
    <name evidence="3" type="ORF">VR44_12615</name>
</gene>
<sequence>MPKPTRTILALAAGSLALGLVGGGAAVADQGPAAQGAARYHAPGDGRDDYDDPSYDEDGHHKHRYSLGKVVSRGPLSVRSKPTTHSHLQYKVYPHETLALKCKTRGENVAGNDLWYLIDPGDDDRGDDWSDGNDGEGRKKARGTRDRDGYDNDWVSARYVKDLKPVRWCRD</sequence>
<evidence type="ECO:0000313" key="4">
    <source>
        <dbReference type="Proteomes" id="UP000033551"/>
    </source>
</evidence>
<proteinExistence type="predicted"/>
<feature type="region of interest" description="Disordered" evidence="1">
    <location>
        <begin position="125"/>
        <end position="149"/>
    </location>
</feature>
<name>A0A0F4JJV8_9ACTN</name>
<reference evidence="3 4" key="1">
    <citation type="submission" date="2015-02" db="EMBL/GenBank/DDBJ databases">
        <authorList>
            <person name="Ju K.-S."/>
            <person name="Doroghazi J.R."/>
            <person name="Metcalf W."/>
        </authorList>
    </citation>
    <scope>NUCLEOTIDE SEQUENCE [LARGE SCALE GENOMIC DNA]</scope>
    <source>
        <strain evidence="3 4">NRRL ISP-5550</strain>
    </source>
</reference>
<protein>
    <recommendedName>
        <fullName evidence="5">SH3b domain-containing protein</fullName>
    </recommendedName>
</protein>